<keyword evidence="8 16" id="KW-0808">Transferase</keyword>
<keyword evidence="16" id="KW-0479">Metal-binding</keyword>
<dbReference type="GO" id="GO:0004594">
    <property type="term" value="F:pantothenate kinase activity"/>
    <property type="evidence" value="ECO:0007669"/>
    <property type="project" value="UniProtKB-UniRule"/>
</dbReference>
<dbReference type="EMBL" id="MFNE01000026">
    <property type="protein sequence ID" value="OGG95187.1"/>
    <property type="molecule type" value="Genomic_DNA"/>
</dbReference>
<evidence type="ECO:0000256" key="5">
    <source>
        <dbReference type="ARBA" id="ARBA00011738"/>
    </source>
</evidence>
<comment type="pathway">
    <text evidence="4 16">Cofactor biosynthesis; coenzyme A biosynthesis; CoA from (R)-pantothenate: step 1/5.</text>
</comment>
<sequence>MKTMLLDLGNSQAHFALSDHGQILGELRINKADLQLTLAFQLTNWLKAQEISPKEIRSIIYVSVVPSLEPVLEVAFAKLNWSLVKIDKAHMERAGMEVQAEGVGADRLLTAWAGWQIYHQPLLVIDIGTALTFDLVGSHGEFLGGAILPGPGLANQALAWGTEGLKVVPLDWPDEIIGKNTTHAVQSGILFGYTSMVKAMSEKFAAQMGGQLLRLLTGGWAGTLSRSGQDLGKLHPRLTLEGLQMMGARPEVNFQPSKYHG</sequence>
<dbReference type="NCBIfam" id="TIGR00671">
    <property type="entry name" value="baf"/>
    <property type="match status" value="1"/>
</dbReference>
<dbReference type="HAMAP" id="MF_01274">
    <property type="entry name" value="Pantothen_kinase_3"/>
    <property type="match status" value="1"/>
</dbReference>
<dbReference type="STRING" id="1817772.A2527_08425"/>
<evidence type="ECO:0000256" key="1">
    <source>
        <dbReference type="ARBA" id="ARBA00001206"/>
    </source>
</evidence>
<dbReference type="PANTHER" id="PTHR34265">
    <property type="entry name" value="TYPE III PANTOTHENATE KINASE"/>
    <property type="match status" value="1"/>
</dbReference>
<dbReference type="EC" id="2.7.1.33" evidence="6 16"/>
<evidence type="ECO:0000256" key="10">
    <source>
        <dbReference type="ARBA" id="ARBA00022777"/>
    </source>
</evidence>
<dbReference type="UniPathway" id="UPA00241">
    <property type="reaction ID" value="UER00352"/>
</dbReference>
<comment type="cofactor">
    <cofactor evidence="16">
        <name>NH4(+)</name>
        <dbReference type="ChEBI" id="CHEBI:28938"/>
    </cofactor>
    <cofactor evidence="16">
        <name>K(+)</name>
        <dbReference type="ChEBI" id="CHEBI:29103"/>
    </cofactor>
    <text evidence="16">A monovalent cation. Ammonium or potassium.</text>
</comment>
<accession>A0A1F6GAQ2</accession>
<keyword evidence="13 16" id="KW-0173">Coenzyme A biosynthesis</keyword>
<dbReference type="GO" id="GO:0005524">
    <property type="term" value="F:ATP binding"/>
    <property type="evidence" value="ECO:0007669"/>
    <property type="project" value="UniProtKB-UniRule"/>
</dbReference>
<feature type="binding site" evidence="16">
    <location>
        <begin position="7"/>
        <end position="14"/>
    </location>
    <ligand>
        <name>ATP</name>
        <dbReference type="ChEBI" id="CHEBI:30616"/>
    </ligand>
</feature>
<comment type="cofactor">
    <cofactor evidence="2">
        <name>K(+)</name>
        <dbReference type="ChEBI" id="CHEBI:29103"/>
    </cofactor>
</comment>
<evidence type="ECO:0000313" key="18">
    <source>
        <dbReference type="Proteomes" id="UP000178449"/>
    </source>
</evidence>
<evidence type="ECO:0000256" key="8">
    <source>
        <dbReference type="ARBA" id="ARBA00022679"/>
    </source>
</evidence>
<dbReference type="Pfam" id="PF03309">
    <property type="entry name" value="Pan_kinase"/>
    <property type="match status" value="1"/>
</dbReference>
<gene>
    <name evidence="16" type="primary">coaX</name>
    <name evidence="17" type="ORF">A2527_08425</name>
</gene>
<comment type="function">
    <text evidence="16">Catalyzes the phosphorylation of pantothenate (Pan), the first step in CoA biosynthesis.</text>
</comment>
<comment type="caution">
    <text evidence="17">The sequence shown here is derived from an EMBL/GenBank/DDBJ whole genome shotgun (WGS) entry which is preliminary data.</text>
</comment>
<keyword evidence="9 16" id="KW-0547">Nucleotide-binding</keyword>
<comment type="similarity">
    <text evidence="14 16">Belongs to the type III pantothenate kinase family.</text>
</comment>
<evidence type="ECO:0000256" key="3">
    <source>
        <dbReference type="ARBA" id="ARBA00004496"/>
    </source>
</evidence>
<evidence type="ECO:0000313" key="17">
    <source>
        <dbReference type="EMBL" id="OGG95187.1"/>
    </source>
</evidence>
<dbReference type="InterPro" id="IPR043129">
    <property type="entry name" value="ATPase_NBD"/>
</dbReference>
<organism evidence="17 18">
    <name type="scientific">Candidatus Lambdaproteobacteria bacterium RIFOXYD2_FULL_50_16</name>
    <dbReference type="NCBI Taxonomy" id="1817772"/>
    <lineage>
        <taxon>Bacteria</taxon>
        <taxon>Pseudomonadati</taxon>
        <taxon>Pseudomonadota</taxon>
        <taxon>Candidatus Lambdaproteobacteria</taxon>
    </lineage>
</organism>
<evidence type="ECO:0000256" key="16">
    <source>
        <dbReference type="HAMAP-Rule" id="MF_01274"/>
    </source>
</evidence>
<dbReference type="SUPFAM" id="SSF53067">
    <property type="entry name" value="Actin-like ATPase domain"/>
    <property type="match status" value="2"/>
</dbReference>
<keyword evidence="11 16" id="KW-0067">ATP-binding</keyword>
<comment type="subcellular location">
    <subcellularLocation>
        <location evidence="3 16">Cytoplasm</location>
    </subcellularLocation>
</comment>
<name>A0A1F6GAQ2_9PROT</name>
<comment type="subunit">
    <text evidence="5 16">Homodimer.</text>
</comment>
<evidence type="ECO:0000256" key="14">
    <source>
        <dbReference type="ARBA" id="ARBA00038036"/>
    </source>
</evidence>
<feature type="binding site" evidence="16">
    <location>
        <position position="181"/>
    </location>
    <ligand>
        <name>substrate</name>
    </ligand>
</feature>
<feature type="active site" description="Proton acceptor" evidence="16">
    <location>
        <position position="106"/>
    </location>
</feature>
<proteinExistence type="inferred from homology"/>
<dbReference type="Gene3D" id="3.30.420.40">
    <property type="match status" value="2"/>
</dbReference>
<dbReference type="AlphaFoldDB" id="A0A1F6GAQ2"/>
<evidence type="ECO:0000256" key="11">
    <source>
        <dbReference type="ARBA" id="ARBA00022840"/>
    </source>
</evidence>
<protein>
    <recommendedName>
        <fullName evidence="15 16">Type III pantothenate kinase</fullName>
        <ecNumber evidence="6 16">2.7.1.33</ecNumber>
    </recommendedName>
    <alternativeName>
        <fullName evidence="16">PanK-III</fullName>
    </alternativeName>
    <alternativeName>
        <fullName evidence="16">Pantothenic acid kinase</fullName>
    </alternativeName>
</protein>
<dbReference type="GO" id="GO:0046872">
    <property type="term" value="F:metal ion binding"/>
    <property type="evidence" value="ECO:0007669"/>
    <property type="project" value="UniProtKB-KW"/>
</dbReference>
<dbReference type="CDD" id="cd24015">
    <property type="entry name" value="ASKHA_NBD_PanK-III"/>
    <property type="match status" value="1"/>
</dbReference>
<dbReference type="InterPro" id="IPR004619">
    <property type="entry name" value="Type_III_PanK"/>
</dbReference>
<keyword evidence="12 16" id="KW-0630">Potassium</keyword>
<feature type="binding site" evidence="16">
    <location>
        <position position="129"/>
    </location>
    <ligand>
        <name>ATP</name>
        <dbReference type="ChEBI" id="CHEBI:30616"/>
    </ligand>
</feature>
<comment type="caution">
    <text evidence="16">Lacks conserved residue(s) required for the propagation of feature annotation.</text>
</comment>
<evidence type="ECO:0000256" key="7">
    <source>
        <dbReference type="ARBA" id="ARBA00022490"/>
    </source>
</evidence>
<dbReference type="GO" id="GO:0015937">
    <property type="term" value="P:coenzyme A biosynthetic process"/>
    <property type="evidence" value="ECO:0007669"/>
    <property type="project" value="UniProtKB-UniRule"/>
</dbReference>
<evidence type="ECO:0000256" key="6">
    <source>
        <dbReference type="ARBA" id="ARBA00012102"/>
    </source>
</evidence>
<reference evidence="17 18" key="1">
    <citation type="journal article" date="2016" name="Nat. Commun.">
        <title>Thousands of microbial genomes shed light on interconnected biogeochemical processes in an aquifer system.</title>
        <authorList>
            <person name="Anantharaman K."/>
            <person name="Brown C.T."/>
            <person name="Hug L.A."/>
            <person name="Sharon I."/>
            <person name="Castelle C.J."/>
            <person name="Probst A.J."/>
            <person name="Thomas B.C."/>
            <person name="Singh A."/>
            <person name="Wilkins M.J."/>
            <person name="Karaoz U."/>
            <person name="Brodie E.L."/>
            <person name="Williams K.H."/>
            <person name="Hubbard S.S."/>
            <person name="Banfield J.F."/>
        </authorList>
    </citation>
    <scope>NUCLEOTIDE SEQUENCE [LARGE SCALE GENOMIC DNA]</scope>
</reference>
<keyword evidence="10 16" id="KW-0418">Kinase</keyword>
<evidence type="ECO:0000256" key="2">
    <source>
        <dbReference type="ARBA" id="ARBA00001958"/>
    </source>
</evidence>
<evidence type="ECO:0000256" key="4">
    <source>
        <dbReference type="ARBA" id="ARBA00005225"/>
    </source>
</evidence>
<dbReference type="Proteomes" id="UP000178449">
    <property type="component" value="Unassembled WGS sequence"/>
</dbReference>
<evidence type="ECO:0000256" key="9">
    <source>
        <dbReference type="ARBA" id="ARBA00022741"/>
    </source>
</evidence>
<evidence type="ECO:0000256" key="15">
    <source>
        <dbReference type="ARBA" id="ARBA00040883"/>
    </source>
</evidence>
<feature type="binding site" evidence="16">
    <location>
        <position position="126"/>
    </location>
    <ligand>
        <name>K(+)</name>
        <dbReference type="ChEBI" id="CHEBI:29103"/>
    </ligand>
</feature>
<dbReference type="GO" id="GO:0005737">
    <property type="term" value="C:cytoplasm"/>
    <property type="evidence" value="ECO:0007669"/>
    <property type="project" value="UniProtKB-SubCell"/>
</dbReference>
<evidence type="ECO:0000256" key="13">
    <source>
        <dbReference type="ARBA" id="ARBA00022993"/>
    </source>
</evidence>
<feature type="binding site" evidence="16">
    <location>
        <begin position="104"/>
        <end position="107"/>
    </location>
    <ligand>
        <name>substrate</name>
    </ligand>
</feature>
<dbReference type="PANTHER" id="PTHR34265:SF1">
    <property type="entry name" value="TYPE III PANTOTHENATE KINASE"/>
    <property type="match status" value="1"/>
</dbReference>
<comment type="catalytic activity">
    <reaction evidence="1 16">
        <text>(R)-pantothenate + ATP = (R)-4'-phosphopantothenate + ADP + H(+)</text>
        <dbReference type="Rhea" id="RHEA:16373"/>
        <dbReference type="ChEBI" id="CHEBI:10986"/>
        <dbReference type="ChEBI" id="CHEBI:15378"/>
        <dbReference type="ChEBI" id="CHEBI:29032"/>
        <dbReference type="ChEBI" id="CHEBI:30616"/>
        <dbReference type="ChEBI" id="CHEBI:456216"/>
        <dbReference type="EC" id="2.7.1.33"/>
    </reaction>
</comment>
<keyword evidence="7 16" id="KW-0963">Cytoplasm</keyword>
<evidence type="ECO:0000256" key="12">
    <source>
        <dbReference type="ARBA" id="ARBA00022958"/>
    </source>
</evidence>